<evidence type="ECO:0000313" key="9">
    <source>
        <dbReference type="EMBL" id="MFD1695139.1"/>
    </source>
</evidence>
<evidence type="ECO:0000256" key="5">
    <source>
        <dbReference type="ARBA" id="ARBA00022989"/>
    </source>
</evidence>
<keyword evidence="4 8" id="KW-0812">Transmembrane</keyword>
<dbReference type="GO" id="GO:0016757">
    <property type="term" value="F:glycosyltransferase activity"/>
    <property type="evidence" value="ECO:0007669"/>
    <property type="project" value="UniProtKB-KW"/>
</dbReference>
<evidence type="ECO:0000256" key="2">
    <source>
        <dbReference type="ARBA" id="ARBA00022676"/>
    </source>
</evidence>
<keyword evidence="6 8" id="KW-0472">Membrane</keyword>
<keyword evidence="3 9" id="KW-0808">Transferase</keyword>
<dbReference type="Gene3D" id="3.90.550.10">
    <property type="entry name" value="Spore Coat Polysaccharide Biosynthesis Protein SpsA, Chain A"/>
    <property type="match status" value="1"/>
</dbReference>
<feature type="transmembrane region" description="Helical" evidence="8">
    <location>
        <begin position="448"/>
        <end position="476"/>
    </location>
</feature>
<accession>A0ABW4JSS4</accession>
<dbReference type="SUPFAM" id="SSF53448">
    <property type="entry name" value="Nucleotide-diphospho-sugar transferases"/>
    <property type="match status" value="1"/>
</dbReference>
<comment type="subcellular location">
    <subcellularLocation>
        <location evidence="1">Membrane</location>
        <topology evidence="1">Multi-pass membrane protein</topology>
    </subcellularLocation>
</comment>
<evidence type="ECO:0000313" key="10">
    <source>
        <dbReference type="Proteomes" id="UP001597327"/>
    </source>
</evidence>
<feature type="transmembrane region" description="Helical" evidence="8">
    <location>
        <begin position="496"/>
        <end position="520"/>
    </location>
</feature>
<dbReference type="InterPro" id="IPR050321">
    <property type="entry name" value="Glycosyltr_2/OpgH_subfam"/>
</dbReference>
<keyword evidence="2 9" id="KW-0328">Glycosyltransferase</keyword>
<dbReference type="RefSeq" id="WP_208998628.1">
    <property type="nucleotide sequence ID" value="NZ_JBHUFA010000001.1"/>
</dbReference>
<organism evidence="9 10">
    <name type="scientific">Roseibium aestuarii</name>
    <dbReference type="NCBI Taxonomy" id="2600299"/>
    <lineage>
        <taxon>Bacteria</taxon>
        <taxon>Pseudomonadati</taxon>
        <taxon>Pseudomonadota</taxon>
        <taxon>Alphaproteobacteria</taxon>
        <taxon>Hyphomicrobiales</taxon>
        <taxon>Stappiaceae</taxon>
        <taxon>Roseibium</taxon>
    </lineage>
</organism>
<feature type="transmembrane region" description="Helical" evidence="8">
    <location>
        <begin position="153"/>
        <end position="172"/>
    </location>
</feature>
<proteinExistence type="predicted"/>
<keyword evidence="10" id="KW-1185">Reference proteome</keyword>
<dbReference type="PANTHER" id="PTHR43867:SF2">
    <property type="entry name" value="CELLULOSE SYNTHASE CATALYTIC SUBUNIT A [UDP-FORMING]"/>
    <property type="match status" value="1"/>
</dbReference>
<evidence type="ECO:0000256" key="7">
    <source>
        <dbReference type="SAM" id="MobiDB-lite"/>
    </source>
</evidence>
<evidence type="ECO:0000256" key="8">
    <source>
        <dbReference type="SAM" id="Phobius"/>
    </source>
</evidence>
<evidence type="ECO:0000256" key="4">
    <source>
        <dbReference type="ARBA" id="ARBA00022692"/>
    </source>
</evidence>
<dbReference type="PANTHER" id="PTHR43867">
    <property type="entry name" value="CELLULOSE SYNTHASE CATALYTIC SUBUNIT A [UDP-FORMING]"/>
    <property type="match status" value="1"/>
</dbReference>
<dbReference type="InterPro" id="IPR029044">
    <property type="entry name" value="Nucleotide-diphossugar_trans"/>
</dbReference>
<evidence type="ECO:0000256" key="6">
    <source>
        <dbReference type="ARBA" id="ARBA00023136"/>
    </source>
</evidence>
<dbReference type="EC" id="2.4.-.-" evidence="9"/>
<keyword evidence="5 8" id="KW-1133">Transmembrane helix</keyword>
<dbReference type="Proteomes" id="UP001597327">
    <property type="component" value="Unassembled WGS sequence"/>
</dbReference>
<dbReference type="Pfam" id="PF13641">
    <property type="entry name" value="Glyco_tranf_2_3"/>
    <property type="match status" value="1"/>
</dbReference>
<evidence type="ECO:0000256" key="1">
    <source>
        <dbReference type="ARBA" id="ARBA00004141"/>
    </source>
</evidence>
<evidence type="ECO:0000256" key="3">
    <source>
        <dbReference type="ARBA" id="ARBA00022679"/>
    </source>
</evidence>
<protein>
    <submittedName>
        <fullName evidence="9">Glycosyltransferase</fullName>
        <ecNumber evidence="9">2.4.-.-</ecNumber>
    </submittedName>
</protein>
<dbReference type="EMBL" id="JBHUFA010000001">
    <property type="protein sequence ID" value="MFD1695139.1"/>
    <property type="molecule type" value="Genomic_DNA"/>
</dbReference>
<reference evidence="10" key="1">
    <citation type="journal article" date="2019" name="Int. J. Syst. Evol. Microbiol.">
        <title>The Global Catalogue of Microorganisms (GCM) 10K type strain sequencing project: providing services to taxonomists for standard genome sequencing and annotation.</title>
        <authorList>
            <consortium name="The Broad Institute Genomics Platform"/>
            <consortium name="The Broad Institute Genome Sequencing Center for Infectious Disease"/>
            <person name="Wu L."/>
            <person name="Ma J."/>
        </authorList>
    </citation>
    <scope>NUCLEOTIDE SEQUENCE [LARGE SCALE GENOMIC DNA]</scope>
    <source>
        <strain evidence="10">JCM 3369</strain>
    </source>
</reference>
<comment type="caution">
    <text evidence="9">The sequence shown here is derived from an EMBL/GenBank/DDBJ whole genome shotgun (WGS) entry which is preliminary data.</text>
</comment>
<feature type="region of interest" description="Disordered" evidence="7">
    <location>
        <begin position="564"/>
        <end position="587"/>
    </location>
</feature>
<feature type="transmembrane region" description="Helical" evidence="8">
    <location>
        <begin position="128"/>
        <end position="147"/>
    </location>
</feature>
<gene>
    <name evidence="9" type="ORF">ACFSC7_06400</name>
</gene>
<sequence length="587" mass="64470">MTPAEYLVSQGILTEETVFSALAEACGLPFLPDRGFRPQSVEAKCIALGEESCGPVLIGVTRDQTIYAVAPPYDSFAEVLDLCRRRPDLAQWVRITTPAALGFAVNHLNSPEGDLESRFPQFSARRRFSSGQIGWAASLIGGLVLGATVPLSLLLVAGALVIAACSTLIGLARLASALAAGPGDLHFTLPAALLDRRVIWPRYTVLVPLFREAASVASLIAHLEALDYPREKLQILLLVEPDDPETLKHLPKRLPPQMRVLRVPWGSPRTKPRALAHGLEQATGDLLTIYDAEDRPEPDQLRQAALVFALSPPTVGCLQARLCADNAGESFFARHFALEYACLFDQLLPWLHRHDWPIPLGGTSNHFRTEALLASGAWDKFNVTEDADLGIRLSRRGYRSGVLASTTFEEAPITWRAWRRQRARWHKGWIQTFFVHTRDLRGTFKDLGLARLAVVLALIGGNMLVMALGPLCAILMSLYALGVLDLPLLDASWRGAFGWVCVASLVFCHAASAVALLLAARMRGLGVRLRDALTLPLYWLFNAQAFYQAVWEFARSPHGWNKTEHGVSRARRPTMTASAHGITQPGE</sequence>
<name>A0ABW4JSS4_9HYPH</name>